<dbReference type="OrthoDB" id="663011at2"/>
<dbReference type="AlphaFoldDB" id="A0A4S3ZW37"/>
<reference evidence="2 3" key="1">
    <citation type="submission" date="2019-04" db="EMBL/GenBank/DDBJ databases">
        <title>Flavobacterium sp. nov. isolated from construction timber.</title>
        <authorList>
            <person name="Lin S.-Y."/>
            <person name="Chang C.-T."/>
            <person name="Young C.-C."/>
        </authorList>
    </citation>
    <scope>NUCLEOTIDE SEQUENCE [LARGE SCALE GENOMIC DNA]</scope>
    <source>
        <strain evidence="2 3">CC-CTC003</strain>
    </source>
</reference>
<evidence type="ECO:0000313" key="3">
    <source>
        <dbReference type="Proteomes" id="UP000307507"/>
    </source>
</evidence>
<comment type="caution">
    <text evidence="2">The sequence shown here is derived from an EMBL/GenBank/DDBJ whole genome shotgun (WGS) entry which is preliminary data.</text>
</comment>
<evidence type="ECO:0000313" key="2">
    <source>
        <dbReference type="EMBL" id="THF49987.1"/>
    </source>
</evidence>
<dbReference type="Proteomes" id="UP000307507">
    <property type="component" value="Unassembled WGS sequence"/>
</dbReference>
<name>A0A4S3ZW37_9FLAO</name>
<dbReference type="EMBL" id="SSNZ01000004">
    <property type="protein sequence ID" value="THF49987.1"/>
    <property type="molecule type" value="Genomic_DNA"/>
</dbReference>
<evidence type="ECO:0000259" key="1">
    <source>
        <dbReference type="Pfam" id="PF00027"/>
    </source>
</evidence>
<protein>
    <submittedName>
        <fullName evidence="2">Crp/Fnr family transcriptional regulator</fullName>
    </submittedName>
</protein>
<sequence>MENIRKYFNEFVSISDADWDVFSSKLSRVEFPKKSLILEIGKRERFLSFIEKGIIRFNIPKPDHDFTFAFAFENTFVSGYDAFLTQTPSLYNIEAITDCVLWQITYEDLEAVYNNTSIGDRIGRKVAEGLYLRKMKREMSLLEDTAKKRYLDLMNEQPLLIQYIPQKYLASYIGIRPQSLSRIRKTI</sequence>
<accession>A0A4S3ZW37</accession>
<dbReference type="Pfam" id="PF00027">
    <property type="entry name" value="cNMP_binding"/>
    <property type="match status" value="1"/>
</dbReference>
<gene>
    <name evidence="2" type="ORF">E6C50_10705</name>
</gene>
<dbReference type="InterPro" id="IPR000595">
    <property type="entry name" value="cNMP-bd_dom"/>
</dbReference>
<dbReference type="InterPro" id="IPR018490">
    <property type="entry name" value="cNMP-bd_dom_sf"/>
</dbReference>
<keyword evidence="3" id="KW-1185">Reference proteome</keyword>
<dbReference type="Gene3D" id="2.60.120.10">
    <property type="entry name" value="Jelly Rolls"/>
    <property type="match status" value="1"/>
</dbReference>
<dbReference type="SUPFAM" id="SSF51206">
    <property type="entry name" value="cAMP-binding domain-like"/>
    <property type="match status" value="1"/>
</dbReference>
<dbReference type="CDD" id="cd00038">
    <property type="entry name" value="CAP_ED"/>
    <property type="match status" value="1"/>
</dbReference>
<proteinExistence type="predicted"/>
<dbReference type="InterPro" id="IPR014710">
    <property type="entry name" value="RmlC-like_jellyroll"/>
</dbReference>
<organism evidence="2 3">
    <name type="scientific">Flavobacterium supellecticarium</name>
    <dbReference type="NCBI Taxonomy" id="2565924"/>
    <lineage>
        <taxon>Bacteria</taxon>
        <taxon>Pseudomonadati</taxon>
        <taxon>Bacteroidota</taxon>
        <taxon>Flavobacteriia</taxon>
        <taxon>Flavobacteriales</taxon>
        <taxon>Flavobacteriaceae</taxon>
        <taxon>Flavobacterium</taxon>
    </lineage>
</organism>
<feature type="domain" description="Cyclic nucleotide-binding" evidence="1">
    <location>
        <begin position="29"/>
        <end position="114"/>
    </location>
</feature>